<protein>
    <submittedName>
        <fullName evidence="3">Uncharacterized protein</fullName>
    </submittedName>
</protein>
<organism evidence="3 4">
    <name type="scientific">Phialophora macrospora</name>
    <dbReference type="NCBI Taxonomy" id="1851006"/>
    <lineage>
        <taxon>Eukaryota</taxon>
        <taxon>Fungi</taxon>
        <taxon>Dikarya</taxon>
        <taxon>Ascomycota</taxon>
        <taxon>Pezizomycotina</taxon>
        <taxon>Eurotiomycetes</taxon>
        <taxon>Chaetothyriomycetidae</taxon>
        <taxon>Chaetothyriales</taxon>
        <taxon>Herpotrichiellaceae</taxon>
        <taxon>Phialophora</taxon>
    </lineage>
</organism>
<evidence type="ECO:0000256" key="2">
    <source>
        <dbReference type="SAM" id="MobiDB-lite"/>
    </source>
</evidence>
<dbReference type="AlphaFoldDB" id="A0A0D2E168"/>
<feature type="compositionally biased region" description="Gly residues" evidence="2">
    <location>
        <begin position="47"/>
        <end position="62"/>
    </location>
</feature>
<sequence length="176" mass="19287">MGSGKGKCHIKLEEISVPPQTMSGPRAPPSGPRFPEARSSQQHGSRSGNGGGGRGRLRSRGGGIEKQRAIEPAVEIKYASLAAKCDQEKRSFEARIKDQSEIIGNLENDKYRLQEQNTVQQASIADLEKKLVKKNKTIDQQARLISQQEKALATMAMKFALGDVDTTGVRTKIERD</sequence>
<name>A0A0D2E168_9EURO</name>
<evidence type="ECO:0000313" key="3">
    <source>
        <dbReference type="EMBL" id="KIW68067.1"/>
    </source>
</evidence>
<dbReference type="EMBL" id="KN846958">
    <property type="protein sequence ID" value="KIW68067.1"/>
    <property type="molecule type" value="Genomic_DNA"/>
</dbReference>
<reference evidence="3 4" key="1">
    <citation type="submission" date="2015-01" db="EMBL/GenBank/DDBJ databases">
        <title>The Genome Sequence of Capronia semiimmersa CBS27337.</title>
        <authorList>
            <consortium name="The Broad Institute Genomics Platform"/>
            <person name="Cuomo C."/>
            <person name="de Hoog S."/>
            <person name="Gorbushina A."/>
            <person name="Stielow B."/>
            <person name="Teixiera M."/>
            <person name="Abouelleil A."/>
            <person name="Chapman S.B."/>
            <person name="Priest M."/>
            <person name="Young S.K."/>
            <person name="Wortman J."/>
            <person name="Nusbaum C."/>
            <person name="Birren B."/>
        </authorList>
    </citation>
    <scope>NUCLEOTIDE SEQUENCE [LARGE SCALE GENOMIC DNA]</scope>
    <source>
        <strain evidence="3 4">CBS 27337</strain>
    </source>
</reference>
<keyword evidence="1" id="KW-0175">Coiled coil</keyword>
<dbReference type="HOGENOM" id="CLU_1496031_0_0_1"/>
<accession>A0A0D2E168</accession>
<feature type="coiled-coil region" evidence="1">
    <location>
        <begin position="89"/>
        <end position="144"/>
    </location>
</feature>
<dbReference type="Proteomes" id="UP000054266">
    <property type="component" value="Unassembled WGS sequence"/>
</dbReference>
<proteinExistence type="predicted"/>
<feature type="region of interest" description="Disordered" evidence="2">
    <location>
        <begin position="1"/>
        <end position="69"/>
    </location>
</feature>
<gene>
    <name evidence="3" type="ORF">PV04_04036</name>
</gene>
<evidence type="ECO:0000256" key="1">
    <source>
        <dbReference type="SAM" id="Coils"/>
    </source>
</evidence>
<evidence type="ECO:0000313" key="4">
    <source>
        <dbReference type="Proteomes" id="UP000054266"/>
    </source>
</evidence>
<keyword evidence="4" id="KW-1185">Reference proteome</keyword>